<dbReference type="AlphaFoldDB" id="A0A327YGX5"/>
<proteinExistence type="predicted"/>
<protein>
    <submittedName>
        <fullName evidence="1">Polyhydroxyalkanoate synthesis regulator phasin</fullName>
    </submittedName>
</protein>
<evidence type="ECO:0000313" key="1">
    <source>
        <dbReference type="EMBL" id="RAK19406.1"/>
    </source>
</evidence>
<dbReference type="InterPro" id="IPR016035">
    <property type="entry name" value="Acyl_Trfase/lysoPLipase"/>
</dbReference>
<dbReference type="NCBIfam" id="NF047773">
    <property type="entry name" value="phas_rel_Lepto"/>
    <property type="match status" value="1"/>
</dbReference>
<sequence>MKAGFALGGGALRGLAHIGVLKVLKKHQMEVIVMMDFIKKGLALGLGLAVTSKEQAEKMVHELVKKGELSLEESIDIMDQWIRQKKERKVELQRIVREEFKQMMAKLDLATKDDIKKLEQRIQQLEKGDE</sequence>
<dbReference type="Proteomes" id="UP000248555">
    <property type="component" value="Unassembled WGS sequence"/>
</dbReference>
<organism evidence="1 2">
    <name type="scientific">Paranoxybacillus vitaminiphilus</name>
    <dbReference type="NCBI Taxonomy" id="581036"/>
    <lineage>
        <taxon>Bacteria</taxon>
        <taxon>Bacillati</taxon>
        <taxon>Bacillota</taxon>
        <taxon>Bacilli</taxon>
        <taxon>Bacillales</taxon>
        <taxon>Anoxybacillaceae</taxon>
        <taxon>Paranoxybacillus</taxon>
    </lineage>
</organism>
<accession>A0A327YGX5</accession>
<gene>
    <name evidence="1" type="ORF">B0I26_10626</name>
</gene>
<evidence type="ECO:0000313" key="2">
    <source>
        <dbReference type="Proteomes" id="UP000248555"/>
    </source>
</evidence>
<reference evidence="1 2" key="1">
    <citation type="submission" date="2018-06" db="EMBL/GenBank/DDBJ databases">
        <title>Genomic Encyclopedia of Type Strains, Phase III (KMG-III): the genomes of soil and plant-associated and newly described type strains.</title>
        <authorList>
            <person name="Whitman W."/>
        </authorList>
    </citation>
    <scope>NUCLEOTIDE SEQUENCE [LARGE SCALE GENOMIC DNA]</scope>
    <source>
        <strain evidence="1 2">CGMCC 1.8979</strain>
    </source>
</reference>
<comment type="caution">
    <text evidence="1">The sequence shown here is derived from an EMBL/GenBank/DDBJ whole genome shotgun (WGS) entry which is preliminary data.</text>
</comment>
<dbReference type="SUPFAM" id="SSF52151">
    <property type="entry name" value="FabD/lysophospholipase-like"/>
    <property type="match status" value="1"/>
</dbReference>
<dbReference type="EMBL" id="QLMH01000006">
    <property type="protein sequence ID" value="RAK19406.1"/>
    <property type="molecule type" value="Genomic_DNA"/>
</dbReference>
<keyword evidence="2" id="KW-1185">Reference proteome</keyword>
<name>A0A327YGX5_9BACL</name>